<sequence>MEDEILPFDKAILPLRYNNKEETNLTMNQERAGKNSVPYFAGTPDLVPLLWPEKSDATSDSEMISQQSQTEAQLDKLLEEMKSYRPDMEILENQNEQRRIPKKKTTIKQLFTVASKFQKNLRRGVYLACILYHEDRVLVTNEDFMPVIEIDETFPSSIYNDLHWLMKISCTWNESKLIRLEMEKNVSSTIHFRSKMLSAVIQMQSSLGIQDLGQVYYKPLKDTRGTMVLSSVNYIKSPKSVSLLNSRWIPTNKLYKKIVLSEDLNLSEILMASIQQQILYHQVSTLKLSKGLYLAYLKMESSVDAIKIVTSLKSPNMLPHCKIRDNPDVTHEEWTYLKQNFCIEIIDTGSEHQKTFLELVTSACNRLFNYMDISGDVIINHRIYDSEIINLTEDVSFMVLCPSAELSCSIPAKREILLQRGDLLSLPLQVFEMIHLSTYKTSITKKYAKLSCILEIDSITANHLHREAFSNSELLIAKERVFKLQELEQRLNTIWKSVRWLMNVICFARDRAALGISIRSIFQRVSPPFGMPPQTLQVVPEEKHLNKSFGRGSWPGPGNLVSTDNHICEFSKSEQNLKTKEFVIDSHNEIESGNINKDIITGSKSENMLIKININCNPQRVRANTICNISSNNTLKVKQSDSLMSINQLDVPEILTSTSSLGMDKDSNLQPLLPHTKRKKSKLVSSKSMTNVKQTLKLNKFKSGHSNSVHPDTETILSKSLNNINTEPDVNGEVNDELEHKKVFRTSRGLRHPFGRNETGILQVFAAYETGLASGTSLKLHVTPRTTAREVVDLVIKQLNMAVILKGKEGPVYNPDKLNNFCLVAVIGARERCLRDDFKPLLLQNPWRKGRLYVRQKQDVLAALEHSSRHSTII</sequence>
<dbReference type="CDD" id="cd17117">
    <property type="entry name" value="RA_ANKFN1_like"/>
    <property type="match status" value="1"/>
</dbReference>
<dbReference type="EMBL" id="OV651822">
    <property type="protein sequence ID" value="CAH1100407.1"/>
    <property type="molecule type" value="Genomic_DNA"/>
</dbReference>
<dbReference type="GO" id="GO:0061172">
    <property type="term" value="P:regulation of establishment of bipolar cell polarity"/>
    <property type="evidence" value="ECO:0007669"/>
    <property type="project" value="TreeGrafter"/>
</dbReference>
<accession>A0A9P0CBB9</accession>
<dbReference type="GO" id="GO:0000132">
    <property type="term" value="P:establishment of mitotic spindle orientation"/>
    <property type="evidence" value="ECO:0007669"/>
    <property type="project" value="TreeGrafter"/>
</dbReference>
<dbReference type="AlphaFoldDB" id="A0A9P0CBB9"/>
<dbReference type="InterPro" id="IPR039269">
    <property type="entry name" value="ANKFN1"/>
</dbReference>
<dbReference type="SMART" id="SM00314">
    <property type="entry name" value="RA"/>
    <property type="match status" value="1"/>
</dbReference>
<feature type="domain" description="Ras-associating" evidence="1">
    <location>
        <begin position="758"/>
        <end position="859"/>
    </location>
</feature>
<dbReference type="OrthoDB" id="2428204at2759"/>
<reference evidence="2" key="1">
    <citation type="submission" date="2022-01" db="EMBL/GenBank/DDBJ databases">
        <authorList>
            <person name="King R."/>
        </authorList>
    </citation>
    <scope>NUCLEOTIDE SEQUENCE</scope>
</reference>
<evidence type="ECO:0000259" key="1">
    <source>
        <dbReference type="PROSITE" id="PS50200"/>
    </source>
</evidence>
<proteinExistence type="predicted"/>
<dbReference type="GO" id="GO:0005819">
    <property type="term" value="C:spindle"/>
    <property type="evidence" value="ECO:0007669"/>
    <property type="project" value="TreeGrafter"/>
</dbReference>
<organism evidence="2 3">
    <name type="scientific">Psylliodes chrysocephalus</name>
    <dbReference type="NCBI Taxonomy" id="3402493"/>
    <lineage>
        <taxon>Eukaryota</taxon>
        <taxon>Metazoa</taxon>
        <taxon>Ecdysozoa</taxon>
        <taxon>Arthropoda</taxon>
        <taxon>Hexapoda</taxon>
        <taxon>Insecta</taxon>
        <taxon>Pterygota</taxon>
        <taxon>Neoptera</taxon>
        <taxon>Endopterygota</taxon>
        <taxon>Coleoptera</taxon>
        <taxon>Polyphaga</taxon>
        <taxon>Cucujiformia</taxon>
        <taxon>Chrysomeloidea</taxon>
        <taxon>Chrysomelidae</taxon>
        <taxon>Galerucinae</taxon>
        <taxon>Alticini</taxon>
        <taxon>Psylliodes</taxon>
    </lineage>
</organism>
<dbReference type="InterPro" id="IPR000159">
    <property type="entry name" value="RA_dom"/>
</dbReference>
<dbReference type="PROSITE" id="PS50200">
    <property type="entry name" value="RA"/>
    <property type="match status" value="1"/>
</dbReference>
<dbReference type="GO" id="GO:0007165">
    <property type="term" value="P:signal transduction"/>
    <property type="evidence" value="ECO:0007669"/>
    <property type="project" value="InterPro"/>
</dbReference>
<evidence type="ECO:0000313" key="2">
    <source>
        <dbReference type="EMBL" id="CAH1100407.1"/>
    </source>
</evidence>
<evidence type="ECO:0000313" key="3">
    <source>
        <dbReference type="Proteomes" id="UP001153636"/>
    </source>
</evidence>
<protein>
    <recommendedName>
        <fullName evidence="1">Ras-associating domain-containing protein</fullName>
    </recommendedName>
</protein>
<dbReference type="Proteomes" id="UP001153636">
    <property type="component" value="Chromosome 10"/>
</dbReference>
<dbReference type="Gene3D" id="3.10.20.90">
    <property type="entry name" value="Phosphatidylinositol 3-kinase Catalytic Subunit, Chain A, domain 1"/>
    <property type="match status" value="1"/>
</dbReference>
<dbReference type="PANTHER" id="PTHR21437:SF1">
    <property type="entry name" value="WIDE AWAKE"/>
    <property type="match status" value="1"/>
</dbReference>
<dbReference type="PANTHER" id="PTHR21437">
    <property type="entry name" value="WIDE AWAKE"/>
    <property type="match status" value="1"/>
</dbReference>
<gene>
    <name evidence="2" type="ORF">PSYICH_LOCUS2068</name>
</gene>
<keyword evidence="3" id="KW-1185">Reference proteome</keyword>
<name>A0A9P0CBB9_9CUCU</name>